<dbReference type="NCBIfam" id="NF006565">
    <property type="entry name" value="PRK09072.1"/>
    <property type="match status" value="1"/>
</dbReference>
<keyword evidence="2" id="KW-0560">Oxidoreductase</keyword>
<evidence type="ECO:0000256" key="2">
    <source>
        <dbReference type="ARBA" id="ARBA00023002"/>
    </source>
</evidence>
<feature type="region of interest" description="Disordered" evidence="4">
    <location>
        <begin position="259"/>
        <end position="279"/>
    </location>
</feature>
<organism evidence="6 8">
    <name type="scientific">Stutzerimonas balearica DSM 6083</name>
    <dbReference type="NCBI Taxonomy" id="1123016"/>
    <lineage>
        <taxon>Bacteria</taxon>
        <taxon>Pseudomonadati</taxon>
        <taxon>Pseudomonadota</taxon>
        <taxon>Gammaproteobacteria</taxon>
        <taxon>Pseudomonadales</taxon>
        <taxon>Pseudomonadaceae</taxon>
        <taxon>Stutzerimonas</taxon>
    </lineage>
</organism>
<reference evidence="7 9" key="2">
    <citation type="submission" date="2016-10" db="EMBL/GenBank/DDBJ databases">
        <authorList>
            <person name="Varghese N."/>
            <person name="Submissions S."/>
        </authorList>
    </citation>
    <scope>NUCLEOTIDE SEQUENCE [LARGE SCALE GENOMIC DNA]</scope>
    <source>
        <strain evidence="7 9">DSM 6083</strain>
    </source>
</reference>
<dbReference type="PROSITE" id="PS00061">
    <property type="entry name" value="ADH_SHORT"/>
    <property type="match status" value="1"/>
</dbReference>
<dbReference type="Proteomes" id="UP000182276">
    <property type="component" value="Unassembled WGS sequence"/>
</dbReference>
<dbReference type="Pfam" id="PF00106">
    <property type="entry name" value="adh_short"/>
    <property type="match status" value="1"/>
</dbReference>
<accession>A0A8D3XYY8</accession>
<dbReference type="RefSeq" id="WP_043218584.1">
    <property type="nucleotide sequence ID" value="NZ_CP007511.1"/>
</dbReference>
<gene>
    <name evidence="6" type="ORF">CL52_03760</name>
    <name evidence="7" type="ORF">SAMN05660875_107208</name>
</gene>
<evidence type="ECO:0000256" key="4">
    <source>
        <dbReference type="SAM" id="MobiDB-lite"/>
    </source>
</evidence>
<dbReference type="Gene3D" id="3.40.50.720">
    <property type="entry name" value="NAD(P)-binding Rossmann-like Domain"/>
    <property type="match status" value="1"/>
</dbReference>
<dbReference type="InterPro" id="IPR036291">
    <property type="entry name" value="NAD(P)-bd_dom_sf"/>
</dbReference>
<comment type="similarity">
    <text evidence="1 3">Belongs to the short-chain dehydrogenases/reductases (SDR) family.</text>
</comment>
<evidence type="ECO:0000313" key="8">
    <source>
        <dbReference type="Proteomes" id="UP000031271"/>
    </source>
</evidence>
<dbReference type="EMBL" id="CP007511">
    <property type="protein sequence ID" value="AJE14188.1"/>
    <property type="molecule type" value="Genomic_DNA"/>
</dbReference>
<feature type="domain" description="Ketoreductase" evidence="5">
    <location>
        <begin position="6"/>
        <end position="212"/>
    </location>
</feature>
<evidence type="ECO:0000313" key="7">
    <source>
        <dbReference type="EMBL" id="SDM69483.1"/>
    </source>
</evidence>
<dbReference type="GeneID" id="77259031"/>
<reference evidence="8" key="1">
    <citation type="submission" date="2014-03" db="EMBL/GenBank/DDBJ databases">
        <title>Complete genome of Pseudomonas balearica DSM 6083T, a sewage water isolate from an enrichment with 2-methylnaphthalene.</title>
        <authorList>
            <person name="Salva-Serra F."/>
            <person name="Jaen-Luchoro D."/>
            <person name="Busquets A."/>
            <person name="Pena A."/>
            <person name="Gomila M."/>
            <person name="Bosch R."/>
            <person name="Nogales B."/>
            <person name="Garcia-Valdes E."/>
            <person name="Lalucat J."/>
            <person name="Bennasar A."/>
        </authorList>
    </citation>
    <scope>NUCLEOTIDE SEQUENCE [LARGE SCALE GENOMIC DNA]</scope>
    <source>
        <strain evidence="8">DSM 6083</strain>
    </source>
</reference>
<reference evidence="6 8" key="3">
    <citation type="journal article" name="Genome Announc.">
        <title>Complete Genome Sequence of Pseudomonas balearica DSM 6083T.</title>
        <authorList>
            <person name="Bennasar-Figueras A."/>
            <person name="Salva-Serra F."/>
            <person name="Jaen-Luchoro D."/>
            <person name="Segui C."/>
            <person name="Aliaga F."/>
            <person name="Busquets A."/>
            <person name="Gomila M."/>
            <person name="Moore E.R."/>
            <person name="Lalucat J."/>
        </authorList>
    </citation>
    <scope>NUCLEOTIDE SEQUENCE [LARGE SCALE GENOMIC DNA]</scope>
    <source>
        <strain evidence="8">DSM 6083</strain>
        <strain evidence="6">DSM6083</strain>
    </source>
</reference>
<sequence length="279" mass="30635">MQLRDTRILLTGASGGIGQILVERLCGAGAKLLLAGRSGEALEYLAQRFPGQVSLVYADLTRAQDRQQVADAVRRQGGVDCVINAAGINQFSLLEQQSEDAIARLIEVNVTATLQLTHLLLPLLHQQPRALLVNLGSTFGSIGFPGFTAYCASKFALRGFSEALRRELADSRIKVLYIAPRATRTAMNSAQVVAMNDALKVEMDDPQQVAEEILRAIVREREELYLGWPEKLFVRLNGILPRLVDQALRKQLPVVKRFADADRPRTPPAPSDTLPGDSR</sequence>
<dbReference type="InterPro" id="IPR002347">
    <property type="entry name" value="SDR_fam"/>
</dbReference>
<dbReference type="AlphaFoldDB" id="A0A8D3XYY8"/>
<dbReference type="KEGG" id="pbm:CL52_03760"/>
<evidence type="ECO:0000313" key="9">
    <source>
        <dbReference type="Proteomes" id="UP000182276"/>
    </source>
</evidence>
<dbReference type="SUPFAM" id="SSF51735">
    <property type="entry name" value="NAD(P)-binding Rossmann-fold domains"/>
    <property type="match status" value="1"/>
</dbReference>
<dbReference type="InterPro" id="IPR020904">
    <property type="entry name" value="Sc_DH/Rdtase_CS"/>
</dbReference>
<dbReference type="GO" id="GO:0016020">
    <property type="term" value="C:membrane"/>
    <property type="evidence" value="ECO:0007669"/>
    <property type="project" value="TreeGrafter"/>
</dbReference>
<dbReference type="GO" id="GO:0016491">
    <property type="term" value="F:oxidoreductase activity"/>
    <property type="evidence" value="ECO:0007669"/>
    <property type="project" value="UniProtKB-KW"/>
</dbReference>
<dbReference type="PANTHER" id="PTHR44196">
    <property type="entry name" value="DEHYDROGENASE/REDUCTASE SDR FAMILY MEMBER 7B"/>
    <property type="match status" value="1"/>
</dbReference>
<protein>
    <submittedName>
        <fullName evidence="6">Short-chain dehydrogenase</fullName>
    </submittedName>
</protein>
<dbReference type="PANTHER" id="PTHR44196:SF1">
    <property type="entry name" value="DEHYDROGENASE_REDUCTASE SDR FAMILY MEMBER 7B"/>
    <property type="match status" value="1"/>
</dbReference>
<evidence type="ECO:0000256" key="1">
    <source>
        <dbReference type="ARBA" id="ARBA00006484"/>
    </source>
</evidence>
<dbReference type="InterPro" id="IPR057326">
    <property type="entry name" value="KR_dom"/>
</dbReference>
<dbReference type="Proteomes" id="UP000031271">
    <property type="component" value="Chromosome"/>
</dbReference>
<evidence type="ECO:0000259" key="5">
    <source>
        <dbReference type="SMART" id="SM00822"/>
    </source>
</evidence>
<dbReference type="PRINTS" id="PR00080">
    <property type="entry name" value="SDRFAMILY"/>
</dbReference>
<name>A0A8D3XYY8_9GAMM</name>
<evidence type="ECO:0000313" key="6">
    <source>
        <dbReference type="EMBL" id="AJE14188.1"/>
    </source>
</evidence>
<dbReference type="PRINTS" id="PR00081">
    <property type="entry name" value="GDHRDH"/>
</dbReference>
<dbReference type="EMBL" id="FNHO01000007">
    <property type="protein sequence ID" value="SDM69483.1"/>
    <property type="molecule type" value="Genomic_DNA"/>
</dbReference>
<proteinExistence type="inferred from homology"/>
<keyword evidence="9" id="KW-1185">Reference proteome</keyword>
<dbReference type="SMART" id="SM00822">
    <property type="entry name" value="PKS_KR"/>
    <property type="match status" value="1"/>
</dbReference>
<evidence type="ECO:0000256" key="3">
    <source>
        <dbReference type="RuleBase" id="RU000363"/>
    </source>
</evidence>